<evidence type="ECO:0000256" key="8">
    <source>
        <dbReference type="ARBA" id="ARBA00022660"/>
    </source>
</evidence>
<proteinExistence type="inferred from homology"/>
<evidence type="ECO:0000256" key="7">
    <source>
        <dbReference type="ARBA" id="ARBA00022448"/>
    </source>
</evidence>
<evidence type="ECO:0000313" key="18">
    <source>
        <dbReference type="Proteomes" id="UP000238350"/>
    </source>
</evidence>
<evidence type="ECO:0000256" key="12">
    <source>
        <dbReference type="ARBA" id="ARBA00023136"/>
    </source>
</evidence>
<dbReference type="Proteomes" id="UP000238350">
    <property type="component" value="Unassembled WGS sequence"/>
</dbReference>
<sequence>MSSGTNFTGGTSRCFYEWQKFLDCYTAKSTDDIKTCQLLAQDYDECLHHRKEKARAQRIAAEYERRAAKGEDVPAVEKRKLNITLEDASVLHP</sequence>
<keyword evidence="18" id="KW-1185">Reference proteome</keyword>
<dbReference type="RefSeq" id="XP_024666570.1">
    <property type="nucleotide sequence ID" value="XM_024810802.1"/>
</dbReference>
<keyword evidence="12" id="KW-0472">Membrane</keyword>
<evidence type="ECO:0000256" key="13">
    <source>
        <dbReference type="ARBA" id="ARBA00023157"/>
    </source>
</evidence>
<dbReference type="EMBL" id="NDIQ01000022">
    <property type="protein sequence ID" value="PRT56625.1"/>
    <property type="molecule type" value="Genomic_DNA"/>
</dbReference>
<accession>A0A2T0FNS3</accession>
<evidence type="ECO:0000256" key="14">
    <source>
        <dbReference type="ARBA" id="ARBA00031222"/>
    </source>
</evidence>
<evidence type="ECO:0000256" key="5">
    <source>
        <dbReference type="ARBA" id="ARBA00011261"/>
    </source>
</evidence>
<comment type="similarity">
    <text evidence="4">Belongs to the complex I NDUFS5 subunit family.</text>
</comment>
<evidence type="ECO:0000256" key="11">
    <source>
        <dbReference type="ARBA" id="ARBA00023128"/>
    </source>
</evidence>
<evidence type="ECO:0000256" key="10">
    <source>
        <dbReference type="ARBA" id="ARBA00022982"/>
    </source>
</evidence>
<dbReference type="PROSITE" id="PS51808">
    <property type="entry name" value="CHCH"/>
    <property type="match status" value="1"/>
</dbReference>
<comment type="caution">
    <text evidence="17">The sequence shown here is derived from an EMBL/GenBank/DDBJ whole genome shotgun (WGS) entry which is preliminary data.</text>
</comment>
<keyword evidence="9" id="KW-0999">Mitochondrion inner membrane</keyword>
<dbReference type="InterPro" id="IPR019342">
    <property type="entry name" value="NADH_UbQ_OxRdtase_FeS-su5"/>
</dbReference>
<name>A0A2T0FNS3_9ASCO</name>
<evidence type="ECO:0000313" key="17">
    <source>
        <dbReference type="EMBL" id="PRT56625.1"/>
    </source>
</evidence>
<dbReference type="GO" id="GO:0005758">
    <property type="term" value="C:mitochondrial intermembrane space"/>
    <property type="evidence" value="ECO:0007669"/>
    <property type="project" value="UniProtKB-SubCell"/>
</dbReference>
<dbReference type="CDD" id="cd24141">
    <property type="entry name" value="NDUFS5-like"/>
    <property type="match status" value="1"/>
</dbReference>
<feature type="disulfide bond" evidence="16">
    <location>
        <begin position="14"/>
        <end position="46"/>
    </location>
</feature>
<gene>
    <name evidence="17" type="ORF">B9G98_04245</name>
</gene>
<reference evidence="17 18" key="1">
    <citation type="submission" date="2017-04" db="EMBL/GenBank/DDBJ databases">
        <title>Genome sequencing of [Candida] sorbophila.</title>
        <authorList>
            <person name="Ahn J.O."/>
        </authorList>
    </citation>
    <scope>NUCLEOTIDE SEQUENCE [LARGE SCALE GENOMIC DNA]</scope>
    <source>
        <strain evidence="17 18">DS02</strain>
    </source>
</reference>
<dbReference type="GO" id="GO:0005743">
    <property type="term" value="C:mitochondrial inner membrane"/>
    <property type="evidence" value="ECO:0007669"/>
    <property type="project" value="UniProtKB-SubCell"/>
</dbReference>
<keyword evidence="13 16" id="KW-1015">Disulfide bond</keyword>
<dbReference type="PANTHER" id="PTHR15224:SF1">
    <property type="entry name" value="NADH DEHYDROGENASE [UBIQUINONE] IRON-SULFUR PROTEIN 5"/>
    <property type="match status" value="1"/>
</dbReference>
<evidence type="ECO:0000256" key="15">
    <source>
        <dbReference type="ARBA" id="ARBA00032739"/>
    </source>
</evidence>
<dbReference type="AlphaFoldDB" id="A0A2T0FNS3"/>
<evidence type="ECO:0000256" key="16">
    <source>
        <dbReference type="PIRSR" id="PIRSR619342-50"/>
    </source>
</evidence>
<dbReference type="PANTHER" id="PTHR15224">
    <property type="entry name" value="NADH DEHYDROGENASE [UBIQUINONE] IRON-SULFUR PROTEIN 5"/>
    <property type="match status" value="1"/>
</dbReference>
<feature type="disulfide bond" evidence="16">
    <location>
        <begin position="24"/>
        <end position="36"/>
    </location>
</feature>
<keyword evidence="7" id="KW-0813">Transport</keyword>
<organism evidence="17 18">
    <name type="scientific">Wickerhamiella sorbophila</name>
    <dbReference type="NCBI Taxonomy" id="45607"/>
    <lineage>
        <taxon>Eukaryota</taxon>
        <taxon>Fungi</taxon>
        <taxon>Dikarya</taxon>
        <taxon>Ascomycota</taxon>
        <taxon>Saccharomycotina</taxon>
        <taxon>Dipodascomycetes</taxon>
        <taxon>Dipodascales</taxon>
        <taxon>Trichomonascaceae</taxon>
        <taxon>Wickerhamiella</taxon>
    </lineage>
</organism>
<keyword evidence="11" id="KW-0496">Mitochondrion</keyword>
<evidence type="ECO:0000256" key="9">
    <source>
        <dbReference type="ARBA" id="ARBA00022792"/>
    </source>
</evidence>
<comment type="subcellular location">
    <subcellularLocation>
        <location evidence="3">Mitochondrion inner membrane</location>
        <topology evidence="3">Peripheral membrane protein</topology>
    </subcellularLocation>
    <subcellularLocation>
        <location evidence="2">Mitochondrion intermembrane space</location>
    </subcellularLocation>
</comment>
<comment type="function">
    <text evidence="1">Accessory subunit of the mitochondrial membrane respiratory chain NADH dehydrogenase (Complex I), that is believed not to be involved in catalysis. Complex I functions in the transfer of electrons from NADH to the respiratory chain. The immediate electron acceptor for the enzyme is believed to be ubiquinone.</text>
</comment>
<dbReference type="GO" id="GO:0032981">
    <property type="term" value="P:mitochondrial respiratory chain complex I assembly"/>
    <property type="evidence" value="ECO:0007669"/>
    <property type="project" value="TreeGrafter"/>
</dbReference>
<dbReference type="GeneID" id="36517993"/>
<keyword evidence="8" id="KW-0679">Respiratory chain</keyword>
<comment type="subunit">
    <text evidence="5">Mammalian complex I is composed of 45 different subunits. This is a component of the iron-sulfur (IP) fragment of the enzyme.</text>
</comment>
<dbReference type="OrthoDB" id="9992197at2759"/>
<dbReference type="STRING" id="45607.A0A2T0FNS3"/>
<protein>
    <recommendedName>
        <fullName evidence="6">NADH dehydrogenase [ubiquinone] iron-sulfur protein 5</fullName>
    </recommendedName>
    <alternativeName>
        <fullName evidence="14">Complex I-15 kDa</fullName>
    </alternativeName>
    <alternativeName>
        <fullName evidence="15">NADH-ubiquinone oxidoreductase 15 kDa subunit</fullName>
    </alternativeName>
</protein>
<evidence type="ECO:0000256" key="6">
    <source>
        <dbReference type="ARBA" id="ARBA00013482"/>
    </source>
</evidence>
<evidence type="ECO:0000256" key="3">
    <source>
        <dbReference type="ARBA" id="ARBA00004637"/>
    </source>
</evidence>
<keyword evidence="17" id="KW-0830">Ubiquinone</keyword>
<keyword evidence="10" id="KW-0249">Electron transport</keyword>
<evidence type="ECO:0000256" key="2">
    <source>
        <dbReference type="ARBA" id="ARBA00004569"/>
    </source>
</evidence>
<evidence type="ECO:0000256" key="4">
    <source>
        <dbReference type="ARBA" id="ARBA00007372"/>
    </source>
</evidence>
<evidence type="ECO:0000256" key="1">
    <source>
        <dbReference type="ARBA" id="ARBA00003195"/>
    </source>
</evidence>